<name>A0A9D2LYU2_9FIRM</name>
<reference evidence="1" key="2">
    <citation type="submission" date="2021-04" db="EMBL/GenBank/DDBJ databases">
        <authorList>
            <person name="Gilroy R."/>
        </authorList>
    </citation>
    <scope>NUCLEOTIDE SEQUENCE</scope>
    <source>
        <strain evidence="1">ChiBcolR8-3208</strain>
    </source>
</reference>
<accession>A0A9D2LYU2</accession>
<dbReference type="AlphaFoldDB" id="A0A9D2LYU2"/>
<dbReference type="Proteomes" id="UP000824214">
    <property type="component" value="Unassembled WGS sequence"/>
</dbReference>
<proteinExistence type="predicted"/>
<feature type="non-terminal residue" evidence="1">
    <location>
        <position position="1"/>
    </location>
</feature>
<reference evidence="1" key="1">
    <citation type="journal article" date="2021" name="PeerJ">
        <title>Extensive microbial diversity within the chicken gut microbiome revealed by metagenomics and culture.</title>
        <authorList>
            <person name="Gilroy R."/>
            <person name="Ravi A."/>
            <person name="Getino M."/>
            <person name="Pursley I."/>
            <person name="Horton D.L."/>
            <person name="Alikhan N.F."/>
            <person name="Baker D."/>
            <person name="Gharbi K."/>
            <person name="Hall N."/>
            <person name="Watson M."/>
            <person name="Adriaenssens E.M."/>
            <person name="Foster-Nyarko E."/>
            <person name="Jarju S."/>
            <person name="Secka A."/>
            <person name="Antonio M."/>
            <person name="Oren A."/>
            <person name="Chaudhuri R.R."/>
            <person name="La Ragione R."/>
            <person name="Hildebrand F."/>
            <person name="Pallen M.J."/>
        </authorList>
    </citation>
    <scope>NUCLEOTIDE SEQUENCE</scope>
    <source>
        <strain evidence="1">ChiBcolR8-3208</strain>
    </source>
</reference>
<evidence type="ECO:0000313" key="1">
    <source>
        <dbReference type="EMBL" id="HJB37795.1"/>
    </source>
</evidence>
<gene>
    <name evidence="1" type="ORF">H9942_06970</name>
</gene>
<dbReference type="EMBL" id="DWXZ01000144">
    <property type="protein sequence ID" value="HJB37795.1"/>
    <property type="molecule type" value="Genomic_DNA"/>
</dbReference>
<organism evidence="1 2">
    <name type="scientific">Candidatus Acutalibacter ornithocaccae</name>
    <dbReference type="NCBI Taxonomy" id="2838416"/>
    <lineage>
        <taxon>Bacteria</taxon>
        <taxon>Bacillati</taxon>
        <taxon>Bacillota</taxon>
        <taxon>Clostridia</taxon>
        <taxon>Eubacteriales</taxon>
        <taxon>Acutalibacteraceae</taxon>
        <taxon>Acutalibacter</taxon>
    </lineage>
</organism>
<comment type="caution">
    <text evidence="1">The sequence shown here is derived from an EMBL/GenBank/DDBJ whole genome shotgun (WGS) entry which is preliminary data.</text>
</comment>
<protein>
    <submittedName>
        <fullName evidence="1">Uncharacterized protein</fullName>
    </submittedName>
</protein>
<evidence type="ECO:0000313" key="2">
    <source>
        <dbReference type="Proteomes" id="UP000824214"/>
    </source>
</evidence>
<sequence>PEGTGFVDGKLVSQTGELVFDPDHAQFAIHAEKCAYFSGQPNGDISLGQGITAQVENQRLSLSALSLDGKLLADSKEVLLTAVGETGMDETTQSPVEFFPGVPFTACAFQGKLYADTWEGSLIVTGNATLTALDVYGNELGEIPGEAANGRTAFPLSGDLPTTAYVLQRE</sequence>